<dbReference type="GO" id="GO:0005634">
    <property type="term" value="C:nucleus"/>
    <property type="evidence" value="ECO:0007669"/>
    <property type="project" value="UniProtKB-SubCell"/>
</dbReference>
<accession>A0A396HF01</accession>
<feature type="domain" description="CBP/p300-type HAT" evidence="7">
    <location>
        <begin position="1"/>
        <end position="241"/>
    </location>
</feature>
<keyword evidence="3 8" id="KW-0808">Transferase</keyword>
<comment type="subcellular location">
    <subcellularLocation>
        <location evidence="1">Nucleus</location>
    </subcellularLocation>
</comment>
<evidence type="ECO:0000313" key="8">
    <source>
        <dbReference type="EMBL" id="RHN50394.1"/>
    </source>
</evidence>
<evidence type="ECO:0000256" key="4">
    <source>
        <dbReference type="ARBA" id="ARBA00023015"/>
    </source>
</evidence>
<dbReference type="InterPro" id="IPR013178">
    <property type="entry name" value="Histone_AcTrfase_Rtt109/CBP"/>
</dbReference>
<gene>
    <name evidence="8" type="ORF">MtrunA17_Chr6g0456921</name>
</gene>
<dbReference type="PANTHER" id="PTHR13808">
    <property type="entry name" value="CBP/P300-RELATED"/>
    <property type="match status" value="1"/>
</dbReference>
<sequence length="329" mass="38676">MYVQEFGSECGGNPNQRCVYISYLDSVKYFRPKQRTKSGEALRIFQCSKRLPKKILSLVTNVYHHFFLPTEKGNSKVTASRLPYFDGDRWCGNAVIMAANSDPTNNAVSQNRKIGELSKDVNSKIGYNTGKRWSDDKNNALKSFLDAKSRKDINWKDIRDEEKLFGRDLNAIQDKARKFFKKEIQDPKIRYNIGKPWSDDENNALKPFLYAISWKEINWEDIRDEEKLFGRDLNAIQDKARKNFKKERQDPKIRYNIGKPWSDDENNALKSFLDAKSWKDINWKDIRDEEKLFGRDLNAIQDKAMKISNIRLNTFRHKISFQPFLKFTT</sequence>
<evidence type="ECO:0000256" key="2">
    <source>
        <dbReference type="ARBA" id="ARBA00013184"/>
    </source>
</evidence>
<dbReference type="Gramene" id="rna34672">
    <property type="protein sequence ID" value="RHN50394.1"/>
    <property type="gene ID" value="gene34672"/>
</dbReference>
<protein>
    <recommendedName>
        <fullName evidence="2">histone acetyltransferase</fullName>
        <ecNumber evidence="2">2.3.1.48</ecNumber>
    </recommendedName>
</protein>
<name>A0A396HF01_MEDTR</name>
<dbReference type="GO" id="GO:0006355">
    <property type="term" value="P:regulation of DNA-templated transcription"/>
    <property type="evidence" value="ECO:0007669"/>
    <property type="project" value="InterPro"/>
</dbReference>
<proteinExistence type="predicted"/>
<evidence type="ECO:0000259" key="7">
    <source>
        <dbReference type="PROSITE" id="PS51727"/>
    </source>
</evidence>
<keyword evidence="8" id="KW-0012">Acyltransferase</keyword>
<keyword evidence="4" id="KW-0805">Transcription regulation</keyword>
<keyword evidence="6" id="KW-0539">Nucleus</keyword>
<dbReference type="AlphaFoldDB" id="A0A396HF01"/>
<organism evidence="8 9">
    <name type="scientific">Medicago truncatula</name>
    <name type="common">Barrel medic</name>
    <name type="synonym">Medicago tribuloides</name>
    <dbReference type="NCBI Taxonomy" id="3880"/>
    <lineage>
        <taxon>Eukaryota</taxon>
        <taxon>Viridiplantae</taxon>
        <taxon>Streptophyta</taxon>
        <taxon>Embryophyta</taxon>
        <taxon>Tracheophyta</taxon>
        <taxon>Spermatophyta</taxon>
        <taxon>Magnoliopsida</taxon>
        <taxon>eudicotyledons</taxon>
        <taxon>Gunneridae</taxon>
        <taxon>Pentapetalae</taxon>
        <taxon>rosids</taxon>
        <taxon>fabids</taxon>
        <taxon>Fabales</taxon>
        <taxon>Fabaceae</taxon>
        <taxon>Papilionoideae</taxon>
        <taxon>50 kb inversion clade</taxon>
        <taxon>NPAAA clade</taxon>
        <taxon>Hologalegina</taxon>
        <taxon>IRL clade</taxon>
        <taxon>Trifolieae</taxon>
        <taxon>Medicago</taxon>
    </lineage>
</organism>
<keyword evidence="5" id="KW-0804">Transcription</keyword>
<evidence type="ECO:0000313" key="9">
    <source>
        <dbReference type="Proteomes" id="UP000265566"/>
    </source>
</evidence>
<dbReference type="EC" id="2.3.1.48" evidence="2"/>
<evidence type="ECO:0000256" key="6">
    <source>
        <dbReference type="ARBA" id="ARBA00023242"/>
    </source>
</evidence>
<evidence type="ECO:0000256" key="3">
    <source>
        <dbReference type="ARBA" id="ARBA00022679"/>
    </source>
</evidence>
<dbReference type="EMBL" id="PSQE01000006">
    <property type="protein sequence ID" value="RHN50394.1"/>
    <property type="molecule type" value="Genomic_DNA"/>
</dbReference>
<dbReference type="PROSITE" id="PS51727">
    <property type="entry name" value="CBP_P300_HAT"/>
    <property type="match status" value="1"/>
</dbReference>
<evidence type="ECO:0000256" key="1">
    <source>
        <dbReference type="ARBA" id="ARBA00004123"/>
    </source>
</evidence>
<reference evidence="9" key="1">
    <citation type="journal article" date="2018" name="Nat. Plants">
        <title>Whole-genome landscape of Medicago truncatula symbiotic genes.</title>
        <authorList>
            <person name="Pecrix Y."/>
            <person name="Staton S.E."/>
            <person name="Sallet E."/>
            <person name="Lelandais-Briere C."/>
            <person name="Moreau S."/>
            <person name="Carrere S."/>
            <person name="Blein T."/>
            <person name="Jardinaud M.F."/>
            <person name="Latrasse D."/>
            <person name="Zouine M."/>
            <person name="Zahm M."/>
            <person name="Kreplak J."/>
            <person name="Mayjonade B."/>
            <person name="Satge C."/>
            <person name="Perez M."/>
            <person name="Cauet S."/>
            <person name="Marande W."/>
            <person name="Chantry-Darmon C."/>
            <person name="Lopez-Roques C."/>
            <person name="Bouchez O."/>
            <person name="Berard A."/>
            <person name="Debelle F."/>
            <person name="Munos S."/>
            <person name="Bendahmane A."/>
            <person name="Berges H."/>
            <person name="Niebel A."/>
            <person name="Buitink J."/>
            <person name="Frugier F."/>
            <person name="Benhamed M."/>
            <person name="Crespi M."/>
            <person name="Gouzy J."/>
            <person name="Gamas P."/>
        </authorList>
    </citation>
    <scope>NUCLEOTIDE SEQUENCE [LARGE SCALE GENOMIC DNA]</scope>
    <source>
        <strain evidence="9">cv. Jemalong A17</strain>
    </source>
</reference>
<dbReference type="Proteomes" id="UP000265566">
    <property type="component" value="Chromosome 6"/>
</dbReference>
<comment type="caution">
    <text evidence="8">The sequence shown here is derived from an EMBL/GenBank/DDBJ whole genome shotgun (WGS) entry which is preliminary data.</text>
</comment>
<dbReference type="InterPro" id="IPR031162">
    <property type="entry name" value="CBP_P300_HAT"/>
</dbReference>
<evidence type="ECO:0000256" key="5">
    <source>
        <dbReference type="ARBA" id="ARBA00023163"/>
    </source>
</evidence>
<dbReference type="GO" id="GO:0004402">
    <property type="term" value="F:histone acetyltransferase activity"/>
    <property type="evidence" value="ECO:0007669"/>
    <property type="project" value="InterPro"/>
</dbReference>
<dbReference type="PANTHER" id="PTHR13808:SF53">
    <property type="entry name" value="HISTONE ACETYLTRANSFERASE HAC2"/>
    <property type="match status" value="1"/>
</dbReference>
<dbReference type="Pfam" id="PF08214">
    <property type="entry name" value="HAT_KAT11"/>
    <property type="match status" value="1"/>
</dbReference>